<dbReference type="GO" id="GO:0030246">
    <property type="term" value="F:carbohydrate binding"/>
    <property type="evidence" value="ECO:0007669"/>
    <property type="project" value="InterPro"/>
</dbReference>
<dbReference type="InterPro" id="IPR027291">
    <property type="entry name" value="Glyco_hydro_38_N_sf"/>
</dbReference>
<dbReference type="SUPFAM" id="SSF74650">
    <property type="entry name" value="Galactose mutarotase-like"/>
    <property type="match status" value="1"/>
</dbReference>
<dbReference type="Pfam" id="PF01074">
    <property type="entry name" value="Glyco_hydro_38N"/>
    <property type="match status" value="1"/>
</dbReference>
<sequence length="836" mass="94664">MTDNEAAQAAYRISMEATIMQKTAKKWKIYVVHHSHTDIGYTERQEKIEQYQVDFIRQAVAICEAARSGEHPEWAGFKWTCETFWAVEKFLEEAEEDEKERFVDTLRRGEIELSGTYLNMTELIGYELLSEMVSRAGRFAKPLGLTVRSAITADINGYSWGYAQALADAGIEHLLSSIHTHHGMFAIGRKQFPFYWETPGGSRILVWSGEHYMMGNDLGLNPDGMLSYSVRDETAIWGISEDHWHVAETRIGRYVEQLEQEGYPYDFALVNVMGLLRDNAAPNGRIMSFIREWNAKHGDTVEVEMTTLDRYFDLLKQQDVEIPVHKGDWPDWWSDGVASTAMHTQIFRNAQRTLSLVKRLDPQRELVDADELREAEQQLILYAEHTWGYHSSISEPWHPLVQELAVRKEAYAAGASRLAHRCLDRVTRDRGDVLLRANRAFTYKVINSFAYPVEDLAFMYLEEQWEADYFRHGLEVVDEETGAAVPHQQERVSRGYQIAIMAELEAGREKRYSIRSVRQQAEGSGGSSTRLVGADRVHDIRDLIAPAQGEEAQRIVVTENGIESPHVRIAWIAGAGIQSWIDKRTGREMIDAKQAHGAFTPVYEVTESERGDQMTVRRIMGRNRKGMNVQRFAGRLTGVKEIANGPLYTTVQLTYAVEGMSHYSLFLQVYAGLPRVDVSVRLHKNSVWEPENVYVSLPFAGEGSGQLWLEKAGAAVRPGIDQIPGTLTDFYCIQDGLAFTGPSGGLALSTPDTPLIQTGPLAFGERKVHGQQGDADTSSLYAWVLTNYWETNFKATLGGFYEFRYRLQWSEDFDAAEPAFRVNRSTSAGTVTFRSL</sequence>
<proteinExistence type="predicted"/>
<evidence type="ECO:0000313" key="3">
    <source>
        <dbReference type="Proteomes" id="UP000316968"/>
    </source>
</evidence>
<protein>
    <submittedName>
        <fullName evidence="2">Glycoside hydrolase</fullName>
    </submittedName>
</protein>
<reference evidence="2 3" key="1">
    <citation type="submission" date="2019-06" db="EMBL/GenBank/DDBJ databases">
        <title>Saccharibacillus brassicae sp. nov., an endophytic bacterium isolated from Chinese cabbage seeds (Brassica pekinensis).</title>
        <authorList>
            <person name="Jiang L."/>
            <person name="Lee J."/>
            <person name="Kim S.W."/>
        </authorList>
    </citation>
    <scope>NUCLEOTIDE SEQUENCE [LARGE SCALE GENOMIC DNA]</scope>
    <source>
        <strain evidence="3">KCTC 43072 / ATSA2</strain>
    </source>
</reference>
<accession>A0A4Y6V2S0</accession>
<name>A0A4Y6V2S0_SACBS</name>
<dbReference type="EMBL" id="CP041217">
    <property type="protein sequence ID" value="QDH23118.1"/>
    <property type="molecule type" value="Genomic_DNA"/>
</dbReference>
<keyword evidence="3" id="KW-1185">Reference proteome</keyword>
<evidence type="ECO:0000313" key="2">
    <source>
        <dbReference type="EMBL" id="QDH23118.1"/>
    </source>
</evidence>
<evidence type="ECO:0000259" key="1">
    <source>
        <dbReference type="Pfam" id="PF01074"/>
    </source>
</evidence>
<dbReference type="GO" id="GO:0004559">
    <property type="term" value="F:alpha-mannosidase activity"/>
    <property type="evidence" value="ECO:0007669"/>
    <property type="project" value="InterPro"/>
</dbReference>
<dbReference type="Proteomes" id="UP000316968">
    <property type="component" value="Chromosome"/>
</dbReference>
<dbReference type="AlphaFoldDB" id="A0A4Y6V2S0"/>
<dbReference type="InterPro" id="IPR011013">
    <property type="entry name" value="Gal_mutarotase_sf_dom"/>
</dbReference>
<dbReference type="OrthoDB" id="237949at2"/>
<dbReference type="Gene3D" id="3.20.110.10">
    <property type="entry name" value="Glycoside hydrolase 38, N terminal domain"/>
    <property type="match status" value="1"/>
</dbReference>
<dbReference type="GO" id="GO:0006013">
    <property type="term" value="P:mannose metabolic process"/>
    <property type="evidence" value="ECO:0007669"/>
    <property type="project" value="InterPro"/>
</dbReference>
<feature type="domain" description="Glycoside hydrolase family 38 N-terminal" evidence="1">
    <location>
        <begin position="28"/>
        <end position="332"/>
    </location>
</feature>
<dbReference type="CDD" id="cd10791">
    <property type="entry name" value="GH38N_AMII_like_1"/>
    <property type="match status" value="1"/>
</dbReference>
<organism evidence="2 3">
    <name type="scientific">Saccharibacillus brassicae</name>
    <dbReference type="NCBI Taxonomy" id="2583377"/>
    <lineage>
        <taxon>Bacteria</taxon>
        <taxon>Bacillati</taxon>
        <taxon>Bacillota</taxon>
        <taxon>Bacilli</taxon>
        <taxon>Bacillales</taxon>
        <taxon>Paenibacillaceae</taxon>
        <taxon>Saccharibacillus</taxon>
    </lineage>
</organism>
<dbReference type="InterPro" id="IPR011330">
    <property type="entry name" value="Glyco_hydro/deAcase_b/a-brl"/>
</dbReference>
<keyword evidence="2" id="KW-0378">Hydrolase</keyword>
<dbReference type="InterPro" id="IPR000602">
    <property type="entry name" value="Glyco_hydro_38_N"/>
</dbReference>
<dbReference type="KEGG" id="saca:FFV09_21015"/>
<gene>
    <name evidence="2" type="ORF">FFV09_21015</name>
</gene>
<dbReference type="SUPFAM" id="SSF88713">
    <property type="entry name" value="Glycoside hydrolase/deacetylase"/>
    <property type="match status" value="1"/>
</dbReference>